<keyword evidence="2" id="KW-1185">Reference proteome</keyword>
<dbReference type="AlphaFoldDB" id="A0AAE1VC79"/>
<gene>
    <name evidence="1" type="ORF">RND71_018608</name>
</gene>
<name>A0AAE1VC79_9SOLA</name>
<reference evidence="1" key="1">
    <citation type="submission" date="2023-12" db="EMBL/GenBank/DDBJ databases">
        <title>Genome assembly of Anisodus tanguticus.</title>
        <authorList>
            <person name="Wang Y.-J."/>
        </authorList>
    </citation>
    <scope>NUCLEOTIDE SEQUENCE</scope>
    <source>
        <strain evidence="1">KB-2021</strain>
        <tissue evidence="1">Leaf</tissue>
    </source>
</reference>
<evidence type="ECO:0000313" key="1">
    <source>
        <dbReference type="EMBL" id="KAK4363367.1"/>
    </source>
</evidence>
<sequence>MSHFLRNVIITHLEKKPPRVFTPLMKSQTQLYERLKNARILHPVEAKSVNPSANWYNPNKSMFPNTTRLSPRMENSVGSISLSLSLRGKAIGSVELTESALDPPFSLSAKNRQLREKKALLFFGR</sequence>
<protein>
    <submittedName>
        <fullName evidence="1">Uncharacterized protein</fullName>
    </submittedName>
</protein>
<comment type="caution">
    <text evidence="1">The sequence shown here is derived from an EMBL/GenBank/DDBJ whole genome shotgun (WGS) entry which is preliminary data.</text>
</comment>
<dbReference type="Proteomes" id="UP001291623">
    <property type="component" value="Unassembled WGS sequence"/>
</dbReference>
<dbReference type="EMBL" id="JAVYJV010000009">
    <property type="protein sequence ID" value="KAK4363367.1"/>
    <property type="molecule type" value="Genomic_DNA"/>
</dbReference>
<organism evidence="1 2">
    <name type="scientific">Anisodus tanguticus</name>
    <dbReference type="NCBI Taxonomy" id="243964"/>
    <lineage>
        <taxon>Eukaryota</taxon>
        <taxon>Viridiplantae</taxon>
        <taxon>Streptophyta</taxon>
        <taxon>Embryophyta</taxon>
        <taxon>Tracheophyta</taxon>
        <taxon>Spermatophyta</taxon>
        <taxon>Magnoliopsida</taxon>
        <taxon>eudicotyledons</taxon>
        <taxon>Gunneridae</taxon>
        <taxon>Pentapetalae</taxon>
        <taxon>asterids</taxon>
        <taxon>lamiids</taxon>
        <taxon>Solanales</taxon>
        <taxon>Solanaceae</taxon>
        <taxon>Solanoideae</taxon>
        <taxon>Hyoscyameae</taxon>
        <taxon>Anisodus</taxon>
    </lineage>
</organism>
<accession>A0AAE1VC79</accession>
<proteinExistence type="predicted"/>
<evidence type="ECO:0000313" key="2">
    <source>
        <dbReference type="Proteomes" id="UP001291623"/>
    </source>
</evidence>